<evidence type="ECO:0000256" key="3">
    <source>
        <dbReference type="SAM" id="MobiDB-lite"/>
    </source>
</evidence>
<evidence type="ECO:0000313" key="5">
    <source>
        <dbReference type="EMBL" id="TKR77426.1"/>
    </source>
</evidence>
<proteinExistence type="predicted"/>
<dbReference type="AlphaFoldDB" id="A0A4U5N4I6"/>
<dbReference type="PANTHER" id="PTHR14882:SF1">
    <property type="entry name" value="CCDC92 DOMAIN-CONTAINING PROTEIN"/>
    <property type="match status" value="1"/>
</dbReference>
<evidence type="ECO:0000256" key="1">
    <source>
        <dbReference type="ARBA" id="ARBA00023054"/>
    </source>
</evidence>
<evidence type="ECO:0000313" key="6">
    <source>
        <dbReference type="Proteomes" id="UP000298663"/>
    </source>
</evidence>
<keyword evidence="1 2" id="KW-0175">Coiled coil</keyword>
<reference evidence="5 6" key="1">
    <citation type="journal article" date="2015" name="Genome Biol.">
        <title>Comparative genomics of Steinernema reveals deeply conserved gene regulatory networks.</title>
        <authorList>
            <person name="Dillman A.R."/>
            <person name="Macchietto M."/>
            <person name="Porter C.F."/>
            <person name="Rogers A."/>
            <person name="Williams B."/>
            <person name="Antoshechkin I."/>
            <person name="Lee M.M."/>
            <person name="Goodwin Z."/>
            <person name="Lu X."/>
            <person name="Lewis E.E."/>
            <person name="Goodrich-Blair H."/>
            <person name="Stock S.P."/>
            <person name="Adams B.J."/>
            <person name="Sternberg P.W."/>
            <person name="Mortazavi A."/>
        </authorList>
    </citation>
    <scope>NUCLEOTIDE SEQUENCE [LARGE SCALE GENOMIC DNA]</scope>
    <source>
        <strain evidence="5 6">ALL</strain>
    </source>
</reference>
<evidence type="ECO:0000256" key="2">
    <source>
        <dbReference type="SAM" id="Coils"/>
    </source>
</evidence>
<accession>A0A4U5N4I6</accession>
<dbReference type="Proteomes" id="UP000298663">
    <property type="component" value="Unassembled WGS sequence"/>
</dbReference>
<feature type="domain" description="CCDC92/74 N-terminal" evidence="4">
    <location>
        <begin position="112"/>
        <end position="146"/>
    </location>
</feature>
<feature type="compositionally biased region" description="Polar residues" evidence="3">
    <location>
        <begin position="306"/>
        <end position="321"/>
    </location>
</feature>
<dbReference type="OrthoDB" id="2155209at2759"/>
<reference evidence="5 6" key="2">
    <citation type="journal article" date="2019" name="G3 (Bethesda)">
        <title>Hybrid Assembly of the Genome of the Entomopathogenic Nematode Steinernema carpocapsae Identifies the X-Chromosome.</title>
        <authorList>
            <person name="Serra L."/>
            <person name="Macchietto M."/>
            <person name="Macias-Munoz A."/>
            <person name="McGill C.J."/>
            <person name="Rodriguez I.M."/>
            <person name="Rodriguez B."/>
            <person name="Murad R."/>
            <person name="Mortazavi A."/>
        </authorList>
    </citation>
    <scope>NUCLEOTIDE SEQUENCE [LARGE SCALE GENOMIC DNA]</scope>
    <source>
        <strain evidence="5 6">ALL</strain>
    </source>
</reference>
<feature type="region of interest" description="Disordered" evidence="3">
    <location>
        <begin position="297"/>
        <end position="376"/>
    </location>
</feature>
<dbReference type="InterPro" id="IPR040370">
    <property type="entry name" value="CCDC74A/CCDC74B/CCDC92"/>
</dbReference>
<evidence type="ECO:0000259" key="4">
    <source>
        <dbReference type="Pfam" id="PF14916"/>
    </source>
</evidence>
<keyword evidence="6" id="KW-1185">Reference proteome</keyword>
<dbReference type="Pfam" id="PF14916">
    <property type="entry name" value="CCDC92"/>
    <property type="match status" value="1"/>
</dbReference>
<feature type="coiled-coil region" evidence="2">
    <location>
        <begin position="155"/>
        <end position="214"/>
    </location>
</feature>
<comment type="caution">
    <text evidence="5">The sequence shown here is derived from an EMBL/GenBank/DDBJ whole genome shotgun (WGS) entry which is preliminary data.</text>
</comment>
<feature type="compositionally biased region" description="Polar residues" evidence="3">
    <location>
        <begin position="342"/>
        <end position="362"/>
    </location>
</feature>
<dbReference type="InterPro" id="IPR039496">
    <property type="entry name" value="CCDC92/74_N"/>
</dbReference>
<dbReference type="STRING" id="34508.A0A4U5N4I6"/>
<gene>
    <name evidence="5" type="ORF">L596_018402</name>
</gene>
<dbReference type="PANTHER" id="PTHR14882">
    <property type="entry name" value="COILED-COIL DOMAIN-CONTAINING 74A"/>
    <property type="match status" value="1"/>
</dbReference>
<name>A0A4U5N4I6_STECR</name>
<protein>
    <recommendedName>
        <fullName evidence="4">CCDC92/74 N-terminal domain-containing protein</fullName>
    </recommendedName>
</protein>
<dbReference type="EMBL" id="AZBU02000005">
    <property type="protein sequence ID" value="TKR77426.1"/>
    <property type="molecule type" value="Genomic_DNA"/>
</dbReference>
<feature type="region of interest" description="Disordered" evidence="3">
    <location>
        <begin position="243"/>
        <end position="272"/>
    </location>
</feature>
<organism evidence="5 6">
    <name type="scientific">Steinernema carpocapsae</name>
    <name type="common">Entomopathogenic nematode</name>
    <dbReference type="NCBI Taxonomy" id="34508"/>
    <lineage>
        <taxon>Eukaryota</taxon>
        <taxon>Metazoa</taxon>
        <taxon>Ecdysozoa</taxon>
        <taxon>Nematoda</taxon>
        <taxon>Chromadorea</taxon>
        <taxon>Rhabditida</taxon>
        <taxon>Tylenchina</taxon>
        <taxon>Panagrolaimomorpha</taxon>
        <taxon>Strongyloidoidea</taxon>
        <taxon>Steinernematidae</taxon>
        <taxon>Steinernema</taxon>
    </lineage>
</organism>
<sequence length="376" mass="42366">MTGRRPVMARDRSVPVAILPRVAARARAEAAAKALAQATVTATTMSSVEVERQPELEKFHAPLQQNPKKLQMCCRCALQEESRWPQTAEEIEALKQQLLEERDEAWRLHERAQITYLQNQNAQLLVGLHVEIERLQNGHRDLQRRMLVEGKCATEDEKTADLEKANARIRELTEALEKKDQMIVAIQQNSMNGMDRYKEKTKQQEDRIRQLTCELHEKTLTVTQLSTQLRQFRLREAMAQAQQRRRASCESPSRTSPTAAFRLFAPPPRPKDQVQQVTVVSNGDSSPVKATASVTVTYPQPPQRPQFISATRGATRNSAPESTEKPMRRTASLTGRSLAPQIRTNPRTAASSTPATSQNPAMTRSAHVVRSPRENS</sequence>